<keyword evidence="1" id="KW-0472">Membrane</keyword>
<feature type="transmembrane region" description="Helical" evidence="1">
    <location>
        <begin position="28"/>
        <end position="50"/>
    </location>
</feature>
<evidence type="ECO:0000256" key="1">
    <source>
        <dbReference type="SAM" id="Phobius"/>
    </source>
</evidence>
<protein>
    <submittedName>
        <fullName evidence="2">Uncharacterized protein</fullName>
    </submittedName>
</protein>
<accession>A0A1C3EQS9</accession>
<evidence type="ECO:0000313" key="2">
    <source>
        <dbReference type="EMBL" id="ODA35603.1"/>
    </source>
</evidence>
<organism evidence="2 3">
    <name type="scientific">Veronia pacifica</name>
    <dbReference type="NCBI Taxonomy" id="1080227"/>
    <lineage>
        <taxon>Bacteria</taxon>
        <taxon>Pseudomonadati</taxon>
        <taxon>Pseudomonadota</taxon>
        <taxon>Gammaproteobacteria</taxon>
        <taxon>Vibrionales</taxon>
        <taxon>Vibrionaceae</taxon>
        <taxon>Veronia</taxon>
    </lineage>
</organism>
<keyword evidence="3" id="KW-1185">Reference proteome</keyword>
<evidence type="ECO:0000313" key="3">
    <source>
        <dbReference type="Proteomes" id="UP000094936"/>
    </source>
</evidence>
<dbReference type="EMBL" id="LYBM01000003">
    <property type="protein sequence ID" value="ODA35603.1"/>
    <property type="molecule type" value="Genomic_DNA"/>
</dbReference>
<dbReference type="AlphaFoldDB" id="A0A1C3EQS9"/>
<reference evidence="2 3" key="1">
    <citation type="submission" date="2016-05" db="EMBL/GenBank/DDBJ databases">
        <title>Genomic Taxonomy of the Vibrionaceae.</title>
        <authorList>
            <person name="Gomez-Gil B."/>
            <person name="Enciso-Ibarra J."/>
        </authorList>
    </citation>
    <scope>NUCLEOTIDE SEQUENCE [LARGE SCALE GENOMIC DNA]</scope>
    <source>
        <strain evidence="2 3">CAIM 1920</strain>
    </source>
</reference>
<gene>
    <name evidence="2" type="ORF">A8L45_02975</name>
</gene>
<proteinExistence type="predicted"/>
<keyword evidence="1" id="KW-1133">Transmembrane helix</keyword>
<keyword evidence="1" id="KW-0812">Transmembrane</keyword>
<comment type="caution">
    <text evidence="2">The sequence shown here is derived from an EMBL/GenBank/DDBJ whole genome shotgun (WGS) entry which is preliminary data.</text>
</comment>
<name>A0A1C3EQS9_9GAMM</name>
<sequence length="98" mass="11544">MLEKLKHIKNVITLSLCFLPRSCHRMTVFIWFFTVHITMFASVCSLFGVLRLKFTSTKNAVSYIFVIDKKIYSFINQSSDYKVVLIPNQEKPYAEDLW</sequence>
<dbReference type="Proteomes" id="UP000094936">
    <property type="component" value="Unassembled WGS sequence"/>
</dbReference>
<dbReference type="STRING" id="1080227.A8L45_02975"/>